<reference evidence="4" key="1">
    <citation type="journal article" date="2021" name="Nat. Commun.">
        <title>Genetic determinants of endophytism in the Arabidopsis root mycobiome.</title>
        <authorList>
            <person name="Mesny F."/>
            <person name="Miyauchi S."/>
            <person name="Thiergart T."/>
            <person name="Pickel B."/>
            <person name="Atanasova L."/>
            <person name="Karlsson M."/>
            <person name="Huettel B."/>
            <person name="Barry K.W."/>
            <person name="Haridas S."/>
            <person name="Chen C."/>
            <person name="Bauer D."/>
            <person name="Andreopoulos W."/>
            <person name="Pangilinan J."/>
            <person name="LaButti K."/>
            <person name="Riley R."/>
            <person name="Lipzen A."/>
            <person name="Clum A."/>
            <person name="Drula E."/>
            <person name="Henrissat B."/>
            <person name="Kohler A."/>
            <person name="Grigoriev I.V."/>
            <person name="Martin F.M."/>
            <person name="Hacquard S."/>
        </authorList>
    </citation>
    <scope>NUCLEOTIDE SEQUENCE</scope>
    <source>
        <strain evidence="4">MPI-CAGE-AT-0016</strain>
    </source>
</reference>
<dbReference type="InterPro" id="IPR009163">
    <property type="entry name" value="Ap4A_phos1/2"/>
</dbReference>
<dbReference type="Pfam" id="PF09830">
    <property type="entry name" value="ATP_transf"/>
    <property type="match status" value="1"/>
</dbReference>
<gene>
    <name evidence="4" type="ORF">B0T11DRAFT_343706</name>
</gene>
<dbReference type="GO" id="GO:0005524">
    <property type="term" value="F:ATP binding"/>
    <property type="evidence" value="ECO:0007669"/>
    <property type="project" value="InterPro"/>
</dbReference>
<feature type="domain" description="ATP adenylyltransferase C-terminal" evidence="2">
    <location>
        <begin position="163"/>
        <end position="275"/>
    </location>
</feature>
<proteinExistence type="predicted"/>
<evidence type="ECO:0000313" key="5">
    <source>
        <dbReference type="Proteomes" id="UP000813385"/>
    </source>
</evidence>
<dbReference type="PANTHER" id="PTHR38420:SF1">
    <property type="entry name" value="PUTATIVE (AFU_ORTHOLOGUE AFUA_5G14690)-RELATED"/>
    <property type="match status" value="1"/>
</dbReference>
<dbReference type="InterPro" id="IPR045759">
    <property type="entry name" value="Ap4A_phos1/2_N"/>
</dbReference>
<feature type="region of interest" description="Disordered" evidence="1">
    <location>
        <begin position="57"/>
        <end position="82"/>
    </location>
</feature>
<dbReference type="InterPro" id="IPR043171">
    <property type="entry name" value="Ap4A_phos1/2-like"/>
</dbReference>
<dbReference type="Proteomes" id="UP000813385">
    <property type="component" value="Unassembled WGS sequence"/>
</dbReference>
<dbReference type="EMBL" id="JAGPXD010000007">
    <property type="protein sequence ID" value="KAH7347582.1"/>
    <property type="molecule type" value="Genomic_DNA"/>
</dbReference>
<dbReference type="PANTHER" id="PTHR38420">
    <property type="entry name" value="AP-4-A PHOSPHORYLASE II"/>
    <property type="match status" value="1"/>
</dbReference>
<dbReference type="InterPro" id="IPR019200">
    <property type="entry name" value="ATP_adenylylTrfase_C"/>
</dbReference>
<dbReference type="Pfam" id="PF19327">
    <property type="entry name" value="Ap4A_phos_N"/>
    <property type="match status" value="1"/>
</dbReference>
<protein>
    <submittedName>
        <fullName evidence="4">Phosphorylase</fullName>
    </submittedName>
</protein>
<keyword evidence="5" id="KW-1185">Reference proteome</keyword>
<evidence type="ECO:0000256" key="1">
    <source>
        <dbReference type="SAM" id="MobiDB-lite"/>
    </source>
</evidence>
<evidence type="ECO:0000313" key="4">
    <source>
        <dbReference type="EMBL" id="KAH7347582.1"/>
    </source>
</evidence>
<dbReference type="OrthoDB" id="10267950at2759"/>
<sequence>MLNVVFDEAEALRRFDKLVELGIMKYADASTTTLIDDGFPFTIRICSGWSQKPAVVGASSSTSGQQERFGPGSDINNSHPDQTVGQLNDTHLVVLNIFPAFRPQYLLLTLDSYRSQYEPLHFEDISASWAFLQSLQKPHIALYNCTPAGGFRLFPDNTGEKIHVPYAYFLHRFTHQPTRKTRPTSREVFDTYNSLLAKARQHLGNAADDSDTPCPHNIILLKDWILVIPRRPVNNSGFMTNAAGMMGMIITSTEEQAQKWLDKGVSAALAECGIPPQVPEN</sequence>
<accession>A0A8K0WZ56</accession>
<evidence type="ECO:0000259" key="2">
    <source>
        <dbReference type="Pfam" id="PF09830"/>
    </source>
</evidence>
<dbReference type="GO" id="GO:0003877">
    <property type="term" value="F:ATP:ADP adenylyltransferase activity"/>
    <property type="evidence" value="ECO:0007669"/>
    <property type="project" value="InterPro"/>
</dbReference>
<organism evidence="4 5">
    <name type="scientific">Plectosphaerella cucumerina</name>
    <dbReference type="NCBI Taxonomy" id="40658"/>
    <lineage>
        <taxon>Eukaryota</taxon>
        <taxon>Fungi</taxon>
        <taxon>Dikarya</taxon>
        <taxon>Ascomycota</taxon>
        <taxon>Pezizomycotina</taxon>
        <taxon>Sordariomycetes</taxon>
        <taxon>Hypocreomycetidae</taxon>
        <taxon>Glomerellales</taxon>
        <taxon>Plectosphaerellaceae</taxon>
        <taxon>Plectosphaerella</taxon>
    </lineage>
</organism>
<evidence type="ECO:0000259" key="3">
    <source>
        <dbReference type="Pfam" id="PF19327"/>
    </source>
</evidence>
<dbReference type="AlphaFoldDB" id="A0A8K0WZ56"/>
<name>A0A8K0WZ56_9PEZI</name>
<dbReference type="Gene3D" id="3.30.428.70">
    <property type="match status" value="2"/>
</dbReference>
<feature type="domain" description="Ap4A phosphorylase 1/2 N-terminal" evidence="3">
    <location>
        <begin position="19"/>
        <end position="150"/>
    </location>
</feature>
<dbReference type="GO" id="GO:0009117">
    <property type="term" value="P:nucleotide metabolic process"/>
    <property type="evidence" value="ECO:0007669"/>
    <property type="project" value="InterPro"/>
</dbReference>
<comment type="caution">
    <text evidence="4">The sequence shown here is derived from an EMBL/GenBank/DDBJ whole genome shotgun (WGS) entry which is preliminary data.</text>
</comment>